<dbReference type="AlphaFoldDB" id="A0A9Q0J6H9"/>
<dbReference type="Pfam" id="PF05910">
    <property type="entry name" value="DUF868"/>
    <property type="match status" value="1"/>
</dbReference>
<protein>
    <recommendedName>
        <fullName evidence="4">DUF868 family protein</fullName>
    </recommendedName>
</protein>
<dbReference type="PANTHER" id="PTHR31972:SF3">
    <property type="entry name" value="OS09G0416600 PROTEIN"/>
    <property type="match status" value="1"/>
</dbReference>
<evidence type="ECO:0000313" key="3">
    <source>
        <dbReference type="Proteomes" id="UP001141552"/>
    </source>
</evidence>
<dbReference type="PANTHER" id="PTHR31972">
    <property type="entry name" value="EXPRESSED PROTEIN"/>
    <property type="match status" value="1"/>
</dbReference>
<dbReference type="Proteomes" id="UP001141552">
    <property type="component" value="Unassembled WGS sequence"/>
</dbReference>
<keyword evidence="3" id="KW-1185">Reference proteome</keyword>
<reference evidence="2" key="2">
    <citation type="journal article" date="2023" name="Plants (Basel)">
        <title>Annotation of the Turnera subulata (Passifloraceae) Draft Genome Reveals the S-Locus Evolved after the Divergence of Turneroideae from Passifloroideae in a Stepwise Manner.</title>
        <authorList>
            <person name="Henning P.M."/>
            <person name="Roalson E.H."/>
            <person name="Mir W."/>
            <person name="McCubbin A.G."/>
            <person name="Shore J.S."/>
        </authorList>
    </citation>
    <scope>NUCLEOTIDE SEQUENCE</scope>
    <source>
        <strain evidence="2">F60SS</strain>
    </source>
</reference>
<evidence type="ECO:0000313" key="2">
    <source>
        <dbReference type="EMBL" id="KAJ4830129.1"/>
    </source>
</evidence>
<evidence type="ECO:0008006" key="4">
    <source>
        <dbReference type="Google" id="ProtNLM"/>
    </source>
</evidence>
<feature type="compositionally biased region" description="Basic and acidic residues" evidence="1">
    <location>
        <begin position="25"/>
        <end position="46"/>
    </location>
</feature>
<accession>A0A9Q0J6H9</accession>
<dbReference type="EMBL" id="JAKUCV010005726">
    <property type="protein sequence ID" value="KAJ4830129.1"/>
    <property type="molecule type" value="Genomic_DNA"/>
</dbReference>
<feature type="region of interest" description="Disordered" evidence="1">
    <location>
        <begin position="25"/>
        <end position="58"/>
    </location>
</feature>
<name>A0A9Q0J6H9_9ROSI</name>
<evidence type="ECO:0000256" key="1">
    <source>
        <dbReference type="SAM" id="MobiDB-lite"/>
    </source>
</evidence>
<organism evidence="2 3">
    <name type="scientific">Turnera subulata</name>
    <dbReference type="NCBI Taxonomy" id="218843"/>
    <lineage>
        <taxon>Eukaryota</taxon>
        <taxon>Viridiplantae</taxon>
        <taxon>Streptophyta</taxon>
        <taxon>Embryophyta</taxon>
        <taxon>Tracheophyta</taxon>
        <taxon>Spermatophyta</taxon>
        <taxon>Magnoliopsida</taxon>
        <taxon>eudicotyledons</taxon>
        <taxon>Gunneridae</taxon>
        <taxon>Pentapetalae</taxon>
        <taxon>rosids</taxon>
        <taxon>fabids</taxon>
        <taxon>Malpighiales</taxon>
        <taxon>Passifloraceae</taxon>
        <taxon>Turnera</taxon>
    </lineage>
</organism>
<reference evidence="2" key="1">
    <citation type="submission" date="2022-02" db="EMBL/GenBank/DDBJ databases">
        <authorList>
            <person name="Henning P.M."/>
            <person name="McCubbin A.G."/>
            <person name="Shore J.S."/>
        </authorList>
    </citation>
    <scope>NUCLEOTIDE SEQUENCE</scope>
    <source>
        <strain evidence="2">F60SS</strain>
        <tissue evidence="2">Leaves</tissue>
    </source>
</reference>
<proteinExistence type="predicted"/>
<dbReference type="OrthoDB" id="1894291at2759"/>
<sequence>MAAGGRVCCCGGGAAAVMVDLEKQRRGRKEAGKEMVETGRKEETGVRRGGRKRGGGDGDLTRLAFAKTKAQKPQRSPVIVLRREHVFGNRVYTTKARFGGRDRSISLDCSLSNDARLSFCIDNERVLQVKLFKWKFRGNERIEVDGMPIQVSWDVYNWLFEDVNNGHAVFLFRFETLDLEGGEEELQQREGKGEVFGGGGHEKNSVVLWQ</sequence>
<gene>
    <name evidence="2" type="ORF">Tsubulata_001346</name>
</gene>
<dbReference type="InterPro" id="IPR008586">
    <property type="entry name" value="DUF868_pln"/>
</dbReference>
<comment type="caution">
    <text evidence="2">The sequence shown here is derived from an EMBL/GenBank/DDBJ whole genome shotgun (WGS) entry which is preliminary data.</text>
</comment>